<dbReference type="AlphaFoldDB" id="A0A8S9FUS0"/>
<organism evidence="1 2">
    <name type="scientific">Brassica cretica</name>
    <name type="common">Mustard</name>
    <dbReference type="NCBI Taxonomy" id="69181"/>
    <lineage>
        <taxon>Eukaryota</taxon>
        <taxon>Viridiplantae</taxon>
        <taxon>Streptophyta</taxon>
        <taxon>Embryophyta</taxon>
        <taxon>Tracheophyta</taxon>
        <taxon>Spermatophyta</taxon>
        <taxon>Magnoliopsida</taxon>
        <taxon>eudicotyledons</taxon>
        <taxon>Gunneridae</taxon>
        <taxon>Pentapetalae</taxon>
        <taxon>rosids</taxon>
        <taxon>malvids</taxon>
        <taxon>Brassicales</taxon>
        <taxon>Brassicaceae</taxon>
        <taxon>Brassiceae</taxon>
        <taxon>Brassica</taxon>
    </lineage>
</organism>
<dbReference type="CDD" id="cd06257">
    <property type="entry name" value="DnaJ"/>
    <property type="match status" value="1"/>
</dbReference>
<dbReference type="SUPFAM" id="SSF46565">
    <property type="entry name" value="Chaperone J-domain"/>
    <property type="match status" value="1"/>
</dbReference>
<reference evidence="1" key="1">
    <citation type="submission" date="2019-12" db="EMBL/GenBank/DDBJ databases">
        <title>Genome sequencing and annotation of Brassica cretica.</title>
        <authorList>
            <person name="Studholme D.J."/>
            <person name="Sarris P.F."/>
        </authorList>
    </citation>
    <scope>NUCLEOTIDE SEQUENCE</scope>
    <source>
        <strain evidence="1">PFS-001/15</strain>
        <tissue evidence="1">Leaf</tissue>
    </source>
</reference>
<proteinExistence type="predicted"/>
<gene>
    <name evidence="1" type="ORF">F2Q68_00019267</name>
</gene>
<dbReference type="PANTHER" id="PTHR45376:SF5">
    <property type="entry name" value="CHAPERONE DNAJ-DOMAIN SUPERFAMILY PROTEIN"/>
    <property type="match status" value="1"/>
</dbReference>
<evidence type="ECO:0000313" key="2">
    <source>
        <dbReference type="Proteomes" id="UP000712281"/>
    </source>
</evidence>
<dbReference type="InterPro" id="IPR001623">
    <property type="entry name" value="DnaJ_domain"/>
</dbReference>
<dbReference type="PANTHER" id="PTHR45376">
    <property type="entry name" value="CHAPERONE DNAJ-DOMAIN SUPERFAMILY PROTEIN-RELATED"/>
    <property type="match status" value="1"/>
</dbReference>
<name>A0A8S9FUS0_BRACR</name>
<dbReference type="EMBL" id="QGKW02002228">
    <property type="protein sequence ID" value="KAF2536207.1"/>
    <property type="molecule type" value="Genomic_DNA"/>
</dbReference>
<evidence type="ECO:0000313" key="1">
    <source>
        <dbReference type="EMBL" id="KAF2536207.1"/>
    </source>
</evidence>
<dbReference type="Proteomes" id="UP000712281">
    <property type="component" value="Unassembled WGS sequence"/>
</dbReference>
<dbReference type="InterPro" id="IPR036869">
    <property type="entry name" value="J_dom_sf"/>
</dbReference>
<protein>
    <recommendedName>
        <fullName evidence="3">J domain-containing protein</fullName>
    </recommendedName>
</protein>
<dbReference type="Gene3D" id="1.10.287.110">
    <property type="entry name" value="DnaJ domain"/>
    <property type="match status" value="1"/>
</dbReference>
<evidence type="ECO:0008006" key="3">
    <source>
        <dbReference type="Google" id="ProtNLM"/>
    </source>
</evidence>
<comment type="caution">
    <text evidence="1">The sequence shown here is derived from an EMBL/GenBank/DDBJ whole genome shotgun (WGS) entry which is preliminary data.</text>
</comment>
<sequence length="197" mass="22766">MQRWRTLLSLKSSFSSPSAATKTILAPFHSTSVLSEKSRKHFGSVRSYLENFESGSFLRKLYRSSAKKWHPDTNQGPSKAEAQEKFKLCVEAVYINKHTSKFYESYLCLCRTERLGLMMSFELMRSEAPSHEDMNTPTRKMNVMDVINPSPNILIPRWVIIDWGEEMNEPPCEVECDSDWKKNHTIVQESGNQSHLK</sequence>
<accession>A0A8S9FUS0</accession>